<organism evidence="2 3">
    <name type="scientific">Clostridium gasigenes</name>
    <dbReference type="NCBI Taxonomy" id="94869"/>
    <lineage>
        <taxon>Bacteria</taxon>
        <taxon>Bacillati</taxon>
        <taxon>Bacillota</taxon>
        <taxon>Clostridia</taxon>
        <taxon>Eubacteriales</taxon>
        <taxon>Clostridiaceae</taxon>
        <taxon>Clostridium</taxon>
    </lineage>
</organism>
<dbReference type="PANTHER" id="PTHR11638">
    <property type="entry name" value="ATP-DEPENDENT CLP PROTEASE"/>
    <property type="match status" value="1"/>
</dbReference>
<dbReference type="InterPro" id="IPR004176">
    <property type="entry name" value="Clp_R_N"/>
</dbReference>
<dbReference type="GeneID" id="65308892"/>
<dbReference type="InterPro" id="IPR019489">
    <property type="entry name" value="Clp_ATPase_C"/>
</dbReference>
<dbReference type="CDD" id="cd00009">
    <property type="entry name" value="AAA"/>
    <property type="match status" value="1"/>
</dbReference>
<evidence type="ECO:0000256" key="1">
    <source>
        <dbReference type="RuleBase" id="RU004432"/>
    </source>
</evidence>
<comment type="similarity">
    <text evidence="1">Belongs to the ClpA/ClpB family.</text>
</comment>
<gene>
    <name evidence="2" type="ORF">SAMN04488529_10518</name>
</gene>
<dbReference type="InterPro" id="IPR001943">
    <property type="entry name" value="UVR_dom"/>
</dbReference>
<dbReference type="Pfam" id="PF07724">
    <property type="entry name" value="AAA_2"/>
    <property type="match status" value="1"/>
</dbReference>
<dbReference type="Pfam" id="PF10431">
    <property type="entry name" value="ClpB_D2-small"/>
    <property type="match status" value="1"/>
</dbReference>
<protein>
    <submittedName>
        <fullName evidence="2">ATP-dependent Clp protease ATP-binding subunit ClpC</fullName>
    </submittedName>
</protein>
<keyword evidence="1" id="KW-0547">Nucleotide-binding</keyword>
<dbReference type="Pfam" id="PF17871">
    <property type="entry name" value="AAA_lid_9"/>
    <property type="match status" value="1"/>
</dbReference>
<dbReference type="FunFam" id="3.40.50.300:FF:000010">
    <property type="entry name" value="Chaperone clpB 1, putative"/>
    <property type="match status" value="1"/>
</dbReference>
<dbReference type="SUPFAM" id="SSF81923">
    <property type="entry name" value="Double Clp-N motif"/>
    <property type="match status" value="1"/>
</dbReference>
<dbReference type="InterPro" id="IPR028299">
    <property type="entry name" value="ClpA/B_CS2"/>
</dbReference>
<dbReference type="Gene3D" id="1.10.1780.10">
    <property type="entry name" value="Clp, N-terminal domain"/>
    <property type="match status" value="1"/>
</dbReference>
<dbReference type="GO" id="GO:0034605">
    <property type="term" value="P:cellular response to heat"/>
    <property type="evidence" value="ECO:0007669"/>
    <property type="project" value="TreeGrafter"/>
</dbReference>
<dbReference type="RefSeq" id="WP_089968990.1">
    <property type="nucleotide sequence ID" value="NZ_CP071376.1"/>
</dbReference>
<dbReference type="EMBL" id="FNJM01000005">
    <property type="protein sequence ID" value="SDP40699.1"/>
    <property type="molecule type" value="Genomic_DNA"/>
</dbReference>
<dbReference type="SMART" id="SM01086">
    <property type="entry name" value="ClpB_D2-small"/>
    <property type="match status" value="1"/>
</dbReference>
<dbReference type="InterPro" id="IPR003593">
    <property type="entry name" value="AAA+_ATPase"/>
</dbReference>
<proteinExistence type="inferred from homology"/>
<dbReference type="GO" id="GO:0006508">
    <property type="term" value="P:proteolysis"/>
    <property type="evidence" value="ECO:0007669"/>
    <property type="project" value="UniProtKB-KW"/>
</dbReference>
<dbReference type="InterPro" id="IPR027417">
    <property type="entry name" value="P-loop_NTPase"/>
</dbReference>
<reference evidence="2 3" key="1">
    <citation type="submission" date="2016-10" db="EMBL/GenBank/DDBJ databases">
        <authorList>
            <person name="de Groot N.N."/>
        </authorList>
    </citation>
    <scope>NUCLEOTIDE SEQUENCE [LARGE SCALE GENOMIC DNA]</scope>
    <source>
        <strain evidence="2 3">DSM 12272</strain>
    </source>
</reference>
<dbReference type="Pfam" id="PF02861">
    <property type="entry name" value="Clp_N"/>
    <property type="match status" value="1"/>
</dbReference>
<dbReference type="GO" id="GO:0005737">
    <property type="term" value="C:cytoplasm"/>
    <property type="evidence" value="ECO:0007669"/>
    <property type="project" value="TreeGrafter"/>
</dbReference>
<dbReference type="STRING" id="94869.SAMN04488529_10518"/>
<dbReference type="CDD" id="cd19499">
    <property type="entry name" value="RecA-like_ClpB_Hsp104-like"/>
    <property type="match status" value="1"/>
</dbReference>
<name>A0A1H0SGP4_9CLOT</name>
<dbReference type="Gene3D" id="1.10.8.60">
    <property type="match status" value="2"/>
</dbReference>
<dbReference type="InterPro" id="IPR018368">
    <property type="entry name" value="ClpA/B_CS1"/>
</dbReference>
<keyword evidence="1" id="KW-0143">Chaperone</keyword>
<keyword evidence="2" id="KW-0645">Protease</keyword>
<dbReference type="SMART" id="SM00382">
    <property type="entry name" value="AAA"/>
    <property type="match status" value="2"/>
</dbReference>
<dbReference type="Proteomes" id="UP000198597">
    <property type="component" value="Unassembled WGS sequence"/>
</dbReference>
<dbReference type="SUPFAM" id="SSF52540">
    <property type="entry name" value="P-loop containing nucleoside triphosphate hydrolases"/>
    <property type="match status" value="2"/>
</dbReference>
<dbReference type="InterPro" id="IPR001270">
    <property type="entry name" value="ClpA/B"/>
</dbReference>
<dbReference type="GO" id="GO:0008233">
    <property type="term" value="F:peptidase activity"/>
    <property type="evidence" value="ECO:0007669"/>
    <property type="project" value="UniProtKB-KW"/>
</dbReference>
<sequence>MIFGRFTERAHIIIGEAQKESEYFKHGYIGTEHILLGILNEGGYASQVLKTKGITLEKAKKVLEEYLGFGDGEISIGEMLLTPRTKRLFDDSLVKARVFDHSYISPEHVLLALIDDGEGVAYTILTRCKANFNDIREDLTKFLAGKDFEDIKLENKTNKKSNKTPMLNQYGRDLTAMAREGRLDPVIGREKENQRVLEILCRRVKNNPCLIGEPGVGKTAVIEGLAQRIVNGDIPEMLRDKKIITLDLTSMIAGAKYRGEFEERLKKVIDEISNRDDIIIFIDEIHTIVGAGGAEGAIDAANILKPALARGQIKCIGATTIDEYRRHIEKDAALERRFQPVNVGEPSKAQTLQILMGLRDKYESHHMVKITDKALNAAVEYSDRYITDRFMPDKAIDLMDEAAAKVRIEKLVTPPSLKVIEEEIDTLIRAKDEAIRGQDFEKAATLRDDEKKLKVEFKKIKDAWSKESITIRHIVDEENIAKVVSIWTKIPLEKLTEKESERLLKLEEILHKRVIGQVEAVKAVSKAVKRARVGLKDPNRPIGSFIFCGPTGVGKTELSNALAEAIFGDDKSLVRLDMSEYMEKHSVSRLIGSPPGYVGYDEGGQLTEAVRRNPYSVILLDEIEKAHPDVFNILLQIMEDGRLTDSKGKVINFKNTIIIMTSNIGAHSLNKQKTMGFAREATGENTEYEKMKENILEEIKSEFKPEFLNRIDDIIVFHKLKENDVLQIVNIMLENTIKRLKEKKIFLKLDDDSKKFLVNKGADTTYGARPLRRIITRELEDRLSEEMLRGDIKTGDKLDVYYDGKSLCFKHIV</sequence>
<evidence type="ECO:0000313" key="2">
    <source>
        <dbReference type="EMBL" id="SDP40699.1"/>
    </source>
</evidence>
<keyword evidence="1 2" id="KW-0067">ATP-binding</keyword>
<dbReference type="Pfam" id="PF00004">
    <property type="entry name" value="AAA"/>
    <property type="match status" value="1"/>
</dbReference>
<accession>A0A1H0SGP4</accession>
<dbReference type="AlphaFoldDB" id="A0A1H0SGP4"/>
<dbReference type="PROSITE" id="PS50151">
    <property type="entry name" value="UVR"/>
    <property type="match status" value="1"/>
</dbReference>
<dbReference type="InterPro" id="IPR041546">
    <property type="entry name" value="ClpA/ClpB_AAA_lid"/>
</dbReference>
<dbReference type="InterPro" id="IPR036628">
    <property type="entry name" value="Clp_N_dom_sf"/>
</dbReference>
<dbReference type="PROSITE" id="PS51903">
    <property type="entry name" value="CLP_R"/>
    <property type="match status" value="1"/>
</dbReference>
<dbReference type="Gene3D" id="4.10.860.10">
    <property type="entry name" value="UVR domain"/>
    <property type="match status" value="1"/>
</dbReference>
<evidence type="ECO:0000313" key="3">
    <source>
        <dbReference type="Proteomes" id="UP000198597"/>
    </source>
</evidence>
<keyword evidence="3" id="KW-1185">Reference proteome</keyword>
<dbReference type="GO" id="GO:0016887">
    <property type="term" value="F:ATP hydrolysis activity"/>
    <property type="evidence" value="ECO:0007669"/>
    <property type="project" value="InterPro"/>
</dbReference>
<dbReference type="PANTHER" id="PTHR11638:SF18">
    <property type="entry name" value="HEAT SHOCK PROTEIN 104"/>
    <property type="match status" value="1"/>
</dbReference>
<dbReference type="Gene3D" id="3.40.50.300">
    <property type="entry name" value="P-loop containing nucleotide triphosphate hydrolases"/>
    <property type="match status" value="2"/>
</dbReference>
<dbReference type="InterPro" id="IPR050130">
    <property type="entry name" value="ClpA_ClpB"/>
</dbReference>
<dbReference type="OrthoDB" id="9803641at2"/>
<dbReference type="PRINTS" id="PR00300">
    <property type="entry name" value="CLPPROTEASEA"/>
</dbReference>
<dbReference type="InterPro" id="IPR003959">
    <property type="entry name" value="ATPase_AAA_core"/>
</dbReference>
<dbReference type="FunFam" id="3.40.50.300:FF:000025">
    <property type="entry name" value="ATP-dependent Clp protease subunit"/>
    <property type="match status" value="1"/>
</dbReference>
<dbReference type="GO" id="GO:0005524">
    <property type="term" value="F:ATP binding"/>
    <property type="evidence" value="ECO:0007669"/>
    <property type="project" value="UniProtKB-KW"/>
</dbReference>
<dbReference type="PROSITE" id="PS00871">
    <property type="entry name" value="CLPAB_2"/>
    <property type="match status" value="1"/>
</dbReference>
<dbReference type="PROSITE" id="PS00870">
    <property type="entry name" value="CLPAB_1"/>
    <property type="match status" value="1"/>
</dbReference>
<keyword evidence="2" id="KW-0378">Hydrolase</keyword>